<dbReference type="EMBL" id="SLUK01000010">
    <property type="protein sequence ID" value="TCL42383.1"/>
    <property type="molecule type" value="Genomic_DNA"/>
</dbReference>
<proteinExistence type="predicted"/>
<dbReference type="GO" id="GO:0005524">
    <property type="term" value="F:ATP binding"/>
    <property type="evidence" value="ECO:0007669"/>
    <property type="project" value="UniProtKB-KW"/>
</dbReference>
<evidence type="ECO:0000256" key="1">
    <source>
        <dbReference type="ARBA" id="ARBA00022448"/>
    </source>
</evidence>
<dbReference type="PROSITE" id="PS50893">
    <property type="entry name" value="ABC_TRANSPORTER_2"/>
    <property type="match status" value="1"/>
</dbReference>
<evidence type="ECO:0000313" key="5">
    <source>
        <dbReference type="EMBL" id="TCL42383.1"/>
    </source>
</evidence>
<dbReference type="AlphaFoldDB" id="A0A9X8UHZ3"/>
<dbReference type="Gene3D" id="3.40.50.300">
    <property type="entry name" value="P-loop containing nucleotide triphosphate hydrolases"/>
    <property type="match status" value="1"/>
</dbReference>
<organism evidence="5 6">
    <name type="scientific">Harryflintia acetispora</name>
    <dbReference type="NCBI Taxonomy" id="1849041"/>
    <lineage>
        <taxon>Bacteria</taxon>
        <taxon>Bacillati</taxon>
        <taxon>Bacillota</taxon>
        <taxon>Clostridia</taxon>
        <taxon>Eubacteriales</taxon>
        <taxon>Oscillospiraceae</taxon>
        <taxon>Harryflintia</taxon>
    </lineage>
</organism>
<dbReference type="PANTHER" id="PTHR42781:SF4">
    <property type="entry name" value="SPERMIDINE_PUTRESCINE IMPORT ATP-BINDING PROTEIN POTA"/>
    <property type="match status" value="1"/>
</dbReference>
<dbReference type="InterPro" id="IPR003593">
    <property type="entry name" value="AAA+_ATPase"/>
</dbReference>
<keyword evidence="1" id="KW-0813">Transport</keyword>
<keyword evidence="2" id="KW-0547">Nucleotide-binding</keyword>
<accession>A0A9X8UHZ3</accession>
<keyword evidence="3 5" id="KW-0067">ATP-binding</keyword>
<name>A0A9X8UHZ3_9FIRM</name>
<dbReference type="Proteomes" id="UP000294682">
    <property type="component" value="Unassembled WGS sequence"/>
</dbReference>
<keyword evidence="6" id="KW-1185">Reference proteome</keyword>
<dbReference type="InterPro" id="IPR017871">
    <property type="entry name" value="ABC_transporter-like_CS"/>
</dbReference>
<dbReference type="InterPro" id="IPR050093">
    <property type="entry name" value="ABC_SmlMolc_Importer"/>
</dbReference>
<dbReference type="SMART" id="SM00382">
    <property type="entry name" value="AAA"/>
    <property type="match status" value="1"/>
</dbReference>
<evidence type="ECO:0000313" key="6">
    <source>
        <dbReference type="Proteomes" id="UP000294682"/>
    </source>
</evidence>
<feature type="domain" description="ABC transporter" evidence="4">
    <location>
        <begin position="4"/>
        <end position="228"/>
    </location>
</feature>
<dbReference type="InterPro" id="IPR027417">
    <property type="entry name" value="P-loop_NTPase"/>
</dbReference>
<dbReference type="PANTHER" id="PTHR42781">
    <property type="entry name" value="SPERMIDINE/PUTRESCINE IMPORT ATP-BINDING PROTEIN POTA"/>
    <property type="match status" value="1"/>
</dbReference>
<dbReference type="InterPro" id="IPR003439">
    <property type="entry name" value="ABC_transporter-like_ATP-bd"/>
</dbReference>
<dbReference type="Pfam" id="PF00005">
    <property type="entry name" value="ABC_tran"/>
    <property type="match status" value="1"/>
</dbReference>
<dbReference type="SUPFAM" id="SSF52540">
    <property type="entry name" value="P-loop containing nucleoside triphosphate hydrolases"/>
    <property type="match status" value="1"/>
</dbReference>
<comment type="caution">
    <text evidence="5">The sequence shown here is derived from an EMBL/GenBank/DDBJ whole genome shotgun (WGS) entry which is preliminary data.</text>
</comment>
<reference evidence="5 6" key="1">
    <citation type="submission" date="2019-03" db="EMBL/GenBank/DDBJ databases">
        <title>Genomic Encyclopedia of Type Strains, Phase IV (KMG-IV): sequencing the most valuable type-strain genomes for metagenomic binning, comparative biology and taxonomic classification.</title>
        <authorList>
            <person name="Goeker M."/>
        </authorList>
    </citation>
    <scope>NUCLEOTIDE SEQUENCE [LARGE SCALE GENOMIC DNA]</scope>
    <source>
        <strain evidence="5 6">DSM 100433</strain>
    </source>
</reference>
<gene>
    <name evidence="5" type="ORF">EDD78_1107</name>
</gene>
<evidence type="ECO:0000256" key="3">
    <source>
        <dbReference type="ARBA" id="ARBA00022840"/>
    </source>
</evidence>
<evidence type="ECO:0000256" key="2">
    <source>
        <dbReference type="ARBA" id="ARBA00022741"/>
    </source>
</evidence>
<dbReference type="PROSITE" id="PS00211">
    <property type="entry name" value="ABC_TRANSPORTER_1"/>
    <property type="match status" value="1"/>
</dbReference>
<dbReference type="GO" id="GO:0016887">
    <property type="term" value="F:ATP hydrolysis activity"/>
    <property type="evidence" value="ECO:0007669"/>
    <property type="project" value="InterPro"/>
</dbReference>
<protein>
    <submittedName>
        <fullName evidence="5">NitT/TauT family transport system ATP-binding protein</fullName>
    </submittedName>
</protein>
<evidence type="ECO:0000259" key="4">
    <source>
        <dbReference type="PROSITE" id="PS50893"/>
    </source>
</evidence>
<sequence length="244" mass="26079">MLSVRALKARYRPSDPPVIEDLSFTLPDGGSLALLGPSGCGKTTLLHLLCGVLTPERGELRFDGEPLTPKKVPIGLVPQGYGLLPWKTVRENCLFAARLRGGEDAAALDSLAARLGLTALLRRYPPELSGGQAQRVALARALLMRPRLLLLDEPFSALDIGTAAEARTLCHSLWQESGATLVLATHQIEEALCFARRIAVMGPGGRFLALHENPEAGADDLRRRVLAAKLGEELRAARAGEAAG</sequence>